<evidence type="ECO:0000313" key="1">
    <source>
        <dbReference type="EMBL" id="KAK1441087.1"/>
    </source>
</evidence>
<dbReference type="EMBL" id="JAUHHV010000001">
    <property type="protein sequence ID" value="KAK1441161.1"/>
    <property type="molecule type" value="Genomic_DNA"/>
</dbReference>
<dbReference type="EMBL" id="JAUHHV010000001">
    <property type="protein sequence ID" value="KAK1441087.1"/>
    <property type="molecule type" value="Genomic_DNA"/>
</dbReference>
<evidence type="ECO:0000313" key="3">
    <source>
        <dbReference type="EMBL" id="KAK1441186.1"/>
    </source>
</evidence>
<comment type="caution">
    <text evidence="2">The sequence shown here is derived from an EMBL/GenBank/DDBJ whole genome shotgun (WGS) entry which is preliminary data.</text>
</comment>
<gene>
    <name evidence="1" type="ORF">QVD17_06924</name>
    <name evidence="2" type="ORF">QVD17_07000</name>
    <name evidence="3" type="ORF">QVD17_07026</name>
</gene>
<proteinExistence type="predicted"/>
<dbReference type="AlphaFoldDB" id="A0AAD8LLR6"/>
<organism evidence="2 4">
    <name type="scientific">Tagetes erecta</name>
    <name type="common">African marigold</name>
    <dbReference type="NCBI Taxonomy" id="13708"/>
    <lineage>
        <taxon>Eukaryota</taxon>
        <taxon>Viridiplantae</taxon>
        <taxon>Streptophyta</taxon>
        <taxon>Embryophyta</taxon>
        <taxon>Tracheophyta</taxon>
        <taxon>Spermatophyta</taxon>
        <taxon>Magnoliopsida</taxon>
        <taxon>eudicotyledons</taxon>
        <taxon>Gunneridae</taxon>
        <taxon>Pentapetalae</taxon>
        <taxon>asterids</taxon>
        <taxon>campanulids</taxon>
        <taxon>Asterales</taxon>
        <taxon>Asteraceae</taxon>
        <taxon>Asteroideae</taxon>
        <taxon>Heliantheae alliance</taxon>
        <taxon>Tageteae</taxon>
        <taxon>Tagetes</taxon>
    </lineage>
</organism>
<evidence type="ECO:0000313" key="4">
    <source>
        <dbReference type="Proteomes" id="UP001229421"/>
    </source>
</evidence>
<dbReference type="EMBL" id="JAUHHV010000001">
    <property type="protein sequence ID" value="KAK1441186.1"/>
    <property type="molecule type" value="Genomic_DNA"/>
</dbReference>
<reference evidence="2" key="1">
    <citation type="journal article" date="2023" name="bioRxiv">
        <title>Improved chromosome-level genome assembly for marigold (Tagetes erecta).</title>
        <authorList>
            <person name="Jiang F."/>
            <person name="Yuan L."/>
            <person name="Wang S."/>
            <person name="Wang H."/>
            <person name="Xu D."/>
            <person name="Wang A."/>
            <person name="Fan W."/>
        </authorList>
    </citation>
    <scope>NUCLEOTIDE SEQUENCE</scope>
    <source>
        <strain evidence="2">WSJ</strain>
        <tissue evidence="2">Leaf</tissue>
    </source>
</reference>
<dbReference type="Proteomes" id="UP001229421">
    <property type="component" value="Unassembled WGS sequence"/>
</dbReference>
<name>A0AAD8LLR6_TARER</name>
<protein>
    <submittedName>
        <fullName evidence="2">Uncharacterized protein</fullName>
    </submittedName>
</protein>
<keyword evidence="4" id="KW-1185">Reference proteome</keyword>
<sequence length="95" mass="10729">MLLLLLYDSVHSYGKLGGILKIQNKNWCCSCYTTRYLIAFPSYLSLLLLRISAVGDFRAAENQIVFYECLHDNNSSSCLYVVVAAAVPNRLEEKC</sequence>
<evidence type="ECO:0000313" key="2">
    <source>
        <dbReference type="EMBL" id="KAK1441161.1"/>
    </source>
</evidence>
<accession>A0AAD8LLR6</accession>